<organism evidence="2 3">
    <name type="scientific">Helianthus annuus</name>
    <name type="common">Common sunflower</name>
    <dbReference type="NCBI Taxonomy" id="4232"/>
    <lineage>
        <taxon>Eukaryota</taxon>
        <taxon>Viridiplantae</taxon>
        <taxon>Streptophyta</taxon>
        <taxon>Embryophyta</taxon>
        <taxon>Tracheophyta</taxon>
        <taxon>Spermatophyta</taxon>
        <taxon>Magnoliopsida</taxon>
        <taxon>eudicotyledons</taxon>
        <taxon>Gunneridae</taxon>
        <taxon>Pentapetalae</taxon>
        <taxon>asterids</taxon>
        <taxon>campanulids</taxon>
        <taxon>Asterales</taxon>
        <taxon>Asteraceae</taxon>
        <taxon>Asteroideae</taxon>
        <taxon>Heliantheae alliance</taxon>
        <taxon>Heliantheae</taxon>
        <taxon>Helianthus</taxon>
    </lineage>
</organism>
<comment type="caution">
    <text evidence="2">The sequence shown here is derived from an EMBL/GenBank/DDBJ whole genome shotgun (WGS) entry which is preliminary data.</text>
</comment>
<accession>A0A9K3H0W4</accession>
<dbReference type="Proteomes" id="UP000215914">
    <property type="component" value="Unassembled WGS sequence"/>
</dbReference>
<evidence type="ECO:0000256" key="1">
    <source>
        <dbReference type="SAM" id="MobiDB-lite"/>
    </source>
</evidence>
<feature type="region of interest" description="Disordered" evidence="1">
    <location>
        <begin position="42"/>
        <end position="92"/>
    </location>
</feature>
<name>A0A9K3H0W4_HELAN</name>
<proteinExistence type="predicted"/>
<evidence type="ECO:0000313" key="2">
    <source>
        <dbReference type="EMBL" id="KAF5762388.1"/>
    </source>
</evidence>
<keyword evidence="3" id="KW-1185">Reference proteome</keyword>
<evidence type="ECO:0000313" key="3">
    <source>
        <dbReference type="Proteomes" id="UP000215914"/>
    </source>
</evidence>
<sequence>MSLHLFPLISLSSFFKKTKTFIFLFLYSSHNHIHLSSIFKKHRPPPCTPSFSGHKSGRAATSAMAKQQHQWQRSSDIGGGGGGGHKDRKKRG</sequence>
<dbReference type="EMBL" id="MNCJ02000331">
    <property type="protein sequence ID" value="KAF5762388.1"/>
    <property type="molecule type" value="Genomic_DNA"/>
</dbReference>
<dbReference type="AlphaFoldDB" id="A0A9K3H0W4"/>
<feature type="compositionally biased region" description="Polar residues" evidence="1">
    <location>
        <begin position="64"/>
        <end position="75"/>
    </location>
</feature>
<protein>
    <submittedName>
        <fullName evidence="2">Uncharacterized protein</fullName>
    </submittedName>
</protein>
<reference evidence="2" key="2">
    <citation type="submission" date="2020-06" db="EMBL/GenBank/DDBJ databases">
        <title>Helianthus annuus Genome sequencing and assembly Release 2.</title>
        <authorList>
            <person name="Gouzy J."/>
            <person name="Langlade N."/>
            <person name="Munos S."/>
        </authorList>
    </citation>
    <scope>NUCLEOTIDE SEQUENCE</scope>
    <source>
        <tissue evidence="2">Leaves</tissue>
    </source>
</reference>
<reference evidence="2" key="1">
    <citation type="journal article" date="2017" name="Nature">
        <title>The sunflower genome provides insights into oil metabolism, flowering and Asterid evolution.</title>
        <authorList>
            <person name="Badouin H."/>
            <person name="Gouzy J."/>
            <person name="Grassa C.J."/>
            <person name="Murat F."/>
            <person name="Staton S.E."/>
            <person name="Cottret L."/>
            <person name="Lelandais-Briere C."/>
            <person name="Owens G.L."/>
            <person name="Carrere S."/>
            <person name="Mayjonade B."/>
            <person name="Legrand L."/>
            <person name="Gill N."/>
            <person name="Kane N.C."/>
            <person name="Bowers J.E."/>
            <person name="Hubner S."/>
            <person name="Bellec A."/>
            <person name="Berard A."/>
            <person name="Berges H."/>
            <person name="Blanchet N."/>
            <person name="Boniface M.C."/>
            <person name="Brunel D."/>
            <person name="Catrice O."/>
            <person name="Chaidir N."/>
            <person name="Claudel C."/>
            <person name="Donnadieu C."/>
            <person name="Faraut T."/>
            <person name="Fievet G."/>
            <person name="Helmstetter N."/>
            <person name="King M."/>
            <person name="Knapp S.J."/>
            <person name="Lai Z."/>
            <person name="Le Paslier M.C."/>
            <person name="Lippi Y."/>
            <person name="Lorenzon L."/>
            <person name="Mandel J.R."/>
            <person name="Marage G."/>
            <person name="Marchand G."/>
            <person name="Marquand E."/>
            <person name="Bret-Mestries E."/>
            <person name="Morien E."/>
            <person name="Nambeesan S."/>
            <person name="Nguyen T."/>
            <person name="Pegot-Espagnet P."/>
            <person name="Pouilly N."/>
            <person name="Raftis F."/>
            <person name="Sallet E."/>
            <person name="Schiex T."/>
            <person name="Thomas J."/>
            <person name="Vandecasteele C."/>
            <person name="Vares D."/>
            <person name="Vear F."/>
            <person name="Vautrin S."/>
            <person name="Crespi M."/>
            <person name="Mangin B."/>
            <person name="Burke J.M."/>
            <person name="Salse J."/>
            <person name="Munos S."/>
            <person name="Vincourt P."/>
            <person name="Rieseberg L.H."/>
            <person name="Langlade N.B."/>
        </authorList>
    </citation>
    <scope>NUCLEOTIDE SEQUENCE</scope>
    <source>
        <tissue evidence="2">Leaves</tissue>
    </source>
</reference>
<gene>
    <name evidence="2" type="ORF">HanXRQr2_Chr16g0776131</name>
</gene>
<dbReference type="Gramene" id="mRNA:HanXRQr2_Chr16g0776131">
    <property type="protein sequence ID" value="CDS:HanXRQr2_Chr16g0776131.1"/>
    <property type="gene ID" value="HanXRQr2_Chr16g0776131"/>
</dbReference>